<dbReference type="Proteomes" id="UP000261620">
    <property type="component" value="Unplaced"/>
</dbReference>
<dbReference type="PROSITE" id="PS50853">
    <property type="entry name" value="FN3"/>
    <property type="match status" value="1"/>
</dbReference>
<dbReference type="AlphaFoldDB" id="A0A3Q3XGB6"/>
<evidence type="ECO:0000313" key="5">
    <source>
        <dbReference type="Ensembl" id="ENSMMOP00000025144.1"/>
    </source>
</evidence>
<dbReference type="Gene3D" id="3.30.200.20">
    <property type="entry name" value="Phosphorylase Kinase, domain 1"/>
    <property type="match status" value="1"/>
</dbReference>
<reference evidence="5" key="2">
    <citation type="submission" date="2025-09" db="UniProtKB">
        <authorList>
            <consortium name="Ensembl"/>
        </authorList>
    </citation>
    <scope>IDENTIFICATION</scope>
</reference>
<name>A0A3Q3XGB6_MOLML</name>
<dbReference type="Ensembl" id="ENSMMOT00000025566.1">
    <property type="protein sequence ID" value="ENSMMOP00000025144.1"/>
    <property type="gene ID" value="ENSMMOG00000019098.1"/>
</dbReference>
<evidence type="ECO:0008006" key="7">
    <source>
        <dbReference type="Google" id="ProtNLM"/>
    </source>
</evidence>
<dbReference type="InterPro" id="IPR003598">
    <property type="entry name" value="Ig_sub2"/>
</dbReference>
<dbReference type="InterPro" id="IPR003961">
    <property type="entry name" value="FN3_dom"/>
</dbReference>
<reference evidence="5" key="1">
    <citation type="submission" date="2025-08" db="UniProtKB">
        <authorList>
            <consortium name="Ensembl"/>
        </authorList>
    </citation>
    <scope>IDENTIFICATION</scope>
</reference>
<dbReference type="InterPro" id="IPR036116">
    <property type="entry name" value="FN3_sf"/>
</dbReference>
<protein>
    <recommendedName>
        <fullName evidence="7">Ig-like domain-containing protein</fullName>
    </recommendedName>
</protein>
<dbReference type="STRING" id="94237.ENSMMOP00000025144"/>
<dbReference type="SUPFAM" id="SSF48726">
    <property type="entry name" value="Immunoglobulin"/>
    <property type="match status" value="2"/>
</dbReference>
<sequence length="461" mass="51448">MTDCSITIINIFGKTKYQFRVVAENEFGLSLPSVPTEPITMKEDKSVIRNYDEEVDETREITKEEALFYKVKELSFKYIISEELARCQFGAVHRCVEISTKKTFMAKFIKVKGTDRELVLREIEALNVASNGFASIYVKDIEESDDGVYKCKVVIDNIKLLQRPPEFTLPLYNRTAYIGEDVRFGVTITVHPEPHVTWLKNGERIKPGDDDSKYTFTSDTGLYQLMKYVFTNMSGVLSITILGCQEEDSGTYRCVCSNSKGEASDYATLDVSGSGYTTFSSRRKDEDAHKVEDSNMSSLMSETYAMSSSSLTGMASHMEGSSFRAIGETFKDFKSSPWSVLKFCGPLTLNLNFHCTDVAVVWFSGSAPRIEALPEDISIEPGKILTVACAFSGDAKHIEWSRGGRIIDVTAGRRFHIETTEDLTTLIITGVREEDAGTYTLKLSNELGSDSATVHISIRSV</sequence>
<keyword evidence="1" id="KW-0677">Repeat</keyword>
<dbReference type="SUPFAM" id="SSF49265">
    <property type="entry name" value="Fibronectin type III"/>
    <property type="match status" value="1"/>
</dbReference>
<dbReference type="InterPro" id="IPR036179">
    <property type="entry name" value="Ig-like_dom_sf"/>
</dbReference>
<feature type="domain" description="Ig-like" evidence="3">
    <location>
        <begin position="368"/>
        <end position="457"/>
    </location>
</feature>
<organism evidence="5 6">
    <name type="scientific">Mola mola</name>
    <name type="common">Ocean sunfish</name>
    <name type="synonym">Tetraodon mola</name>
    <dbReference type="NCBI Taxonomy" id="94237"/>
    <lineage>
        <taxon>Eukaryota</taxon>
        <taxon>Metazoa</taxon>
        <taxon>Chordata</taxon>
        <taxon>Craniata</taxon>
        <taxon>Vertebrata</taxon>
        <taxon>Euteleostomi</taxon>
        <taxon>Actinopterygii</taxon>
        <taxon>Neopterygii</taxon>
        <taxon>Teleostei</taxon>
        <taxon>Neoteleostei</taxon>
        <taxon>Acanthomorphata</taxon>
        <taxon>Eupercaria</taxon>
        <taxon>Tetraodontiformes</taxon>
        <taxon>Molidae</taxon>
        <taxon>Mola</taxon>
    </lineage>
</organism>
<dbReference type="InterPro" id="IPR007110">
    <property type="entry name" value="Ig-like_dom"/>
</dbReference>
<evidence type="ECO:0000313" key="6">
    <source>
        <dbReference type="Proteomes" id="UP000261620"/>
    </source>
</evidence>
<evidence type="ECO:0000256" key="2">
    <source>
        <dbReference type="ARBA" id="ARBA00023319"/>
    </source>
</evidence>
<keyword evidence="6" id="KW-1185">Reference proteome</keyword>
<dbReference type="PROSITE" id="PS50835">
    <property type="entry name" value="IG_LIKE"/>
    <property type="match status" value="2"/>
</dbReference>
<dbReference type="PANTHER" id="PTHR13817">
    <property type="entry name" value="TITIN"/>
    <property type="match status" value="1"/>
</dbReference>
<dbReference type="InterPro" id="IPR003599">
    <property type="entry name" value="Ig_sub"/>
</dbReference>
<dbReference type="InterPro" id="IPR050964">
    <property type="entry name" value="Striated_Muscle_Regulatory"/>
</dbReference>
<dbReference type="Gene3D" id="2.60.40.10">
    <property type="entry name" value="Immunoglobulins"/>
    <property type="match status" value="3"/>
</dbReference>
<proteinExistence type="predicted"/>
<evidence type="ECO:0000259" key="4">
    <source>
        <dbReference type="PROSITE" id="PS50853"/>
    </source>
</evidence>
<dbReference type="SMART" id="SM00408">
    <property type="entry name" value="IGc2"/>
    <property type="match status" value="2"/>
</dbReference>
<dbReference type="PANTHER" id="PTHR13817:SF73">
    <property type="entry name" value="FIBRONECTIN TYPE-III DOMAIN-CONTAINING PROTEIN"/>
    <property type="match status" value="1"/>
</dbReference>
<dbReference type="InterPro" id="IPR013783">
    <property type="entry name" value="Ig-like_fold"/>
</dbReference>
<accession>A0A3Q3XGB6</accession>
<evidence type="ECO:0000259" key="3">
    <source>
        <dbReference type="PROSITE" id="PS50835"/>
    </source>
</evidence>
<feature type="domain" description="Fibronectin type-III" evidence="4">
    <location>
        <begin position="1"/>
        <end position="44"/>
    </location>
</feature>
<keyword evidence="2" id="KW-0393">Immunoglobulin domain</keyword>
<dbReference type="SMART" id="SM00409">
    <property type="entry name" value="IG"/>
    <property type="match status" value="2"/>
</dbReference>
<dbReference type="Pfam" id="PF07679">
    <property type="entry name" value="I-set"/>
    <property type="match status" value="2"/>
</dbReference>
<dbReference type="CDD" id="cd00063">
    <property type="entry name" value="FN3"/>
    <property type="match status" value="1"/>
</dbReference>
<evidence type="ECO:0000256" key="1">
    <source>
        <dbReference type="ARBA" id="ARBA00022737"/>
    </source>
</evidence>
<dbReference type="FunFam" id="2.60.40.10:FF:000867">
    <property type="entry name" value="Titin a"/>
    <property type="match status" value="1"/>
</dbReference>
<feature type="domain" description="Ig-like" evidence="3">
    <location>
        <begin position="165"/>
        <end position="270"/>
    </location>
</feature>
<dbReference type="InterPro" id="IPR013098">
    <property type="entry name" value="Ig_I-set"/>
</dbReference>